<reference evidence="1" key="1">
    <citation type="submission" date="2023-03" db="EMBL/GenBank/DDBJ databases">
        <title>Massive genome expansion in bonnet fungi (Mycena s.s.) driven by repeated elements and novel gene families across ecological guilds.</title>
        <authorList>
            <consortium name="Lawrence Berkeley National Laboratory"/>
            <person name="Harder C.B."/>
            <person name="Miyauchi S."/>
            <person name="Viragh M."/>
            <person name="Kuo A."/>
            <person name="Thoen E."/>
            <person name="Andreopoulos B."/>
            <person name="Lu D."/>
            <person name="Skrede I."/>
            <person name="Drula E."/>
            <person name="Henrissat B."/>
            <person name="Morin E."/>
            <person name="Kohler A."/>
            <person name="Barry K."/>
            <person name="LaButti K."/>
            <person name="Morin E."/>
            <person name="Salamov A."/>
            <person name="Lipzen A."/>
            <person name="Mereny Z."/>
            <person name="Hegedus B."/>
            <person name="Baldrian P."/>
            <person name="Stursova M."/>
            <person name="Weitz H."/>
            <person name="Taylor A."/>
            <person name="Grigoriev I.V."/>
            <person name="Nagy L.G."/>
            <person name="Martin F."/>
            <person name="Kauserud H."/>
        </authorList>
    </citation>
    <scope>NUCLEOTIDE SEQUENCE</scope>
    <source>
        <strain evidence="1">CBHHK067</strain>
    </source>
</reference>
<dbReference type="AlphaFoldDB" id="A0AAD7C6T2"/>
<dbReference type="GO" id="GO:0003676">
    <property type="term" value="F:nucleic acid binding"/>
    <property type="evidence" value="ECO:0007669"/>
    <property type="project" value="InterPro"/>
</dbReference>
<dbReference type="Proteomes" id="UP001221757">
    <property type="component" value="Unassembled WGS sequence"/>
</dbReference>
<dbReference type="InterPro" id="IPR036397">
    <property type="entry name" value="RNaseH_sf"/>
</dbReference>
<evidence type="ECO:0000313" key="2">
    <source>
        <dbReference type="Proteomes" id="UP001221757"/>
    </source>
</evidence>
<dbReference type="SUPFAM" id="SSF53098">
    <property type="entry name" value="Ribonuclease H-like"/>
    <property type="match status" value="1"/>
</dbReference>
<proteinExistence type="predicted"/>
<protein>
    <submittedName>
        <fullName evidence="1">Uncharacterized protein</fullName>
    </submittedName>
</protein>
<dbReference type="EMBL" id="JARKIE010000423">
    <property type="protein sequence ID" value="KAJ7640641.1"/>
    <property type="molecule type" value="Genomic_DNA"/>
</dbReference>
<gene>
    <name evidence="1" type="ORF">B0H17DRAFT_891119</name>
</gene>
<evidence type="ECO:0000313" key="1">
    <source>
        <dbReference type="EMBL" id="KAJ7640641.1"/>
    </source>
</evidence>
<name>A0AAD7C6T2_MYCRO</name>
<organism evidence="1 2">
    <name type="scientific">Mycena rosella</name>
    <name type="common">Pink bonnet</name>
    <name type="synonym">Agaricus rosellus</name>
    <dbReference type="NCBI Taxonomy" id="1033263"/>
    <lineage>
        <taxon>Eukaryota</taxon>
        <taxon>Fungi</taxon>
        <taxon>Dikarya</taxon>
        <taxon>Basidiomycota</taxon>
        <taxon>Agaricomycotina</taxon>
        <taxon>Agaricomycetes</taxon>
        <taxon>Agaricomycetidae</taxon>
        <taxon>Agaricales</taxon>
        <taxon>Marasmiineae</taxon>
        <taxon>Mycenaceae</taxon>
        <taxon>Mycena</taxon>
    </lineage>
</organism>
<feature type="non-terminal residue" evidence="1">
    <location>
        <position position="112"/>
    </location>
</feature>
<sequence>EAMKDLYGVVRIEGNPITVYVAASCKNPGKPYSKAGFAVYWGPGDARNASYRIVDGSESRAALIMVLYTVVTAPADRPLVLYSSSQYAIRTFCYWAGEYATSGWICAHSDIL</sequence>
<comment type="caution">
    <text evidence="1">The sequence shown here is derived from an EMBL/GenBank/DDBJ whole genome shotgun (WGS) entry which is preliminary data.</text>
</comment>
<accession>A0AAD7C6T2</accession>
<keyword evidence="2" id="KW-1185">Reference proteome</keyword>
<feature type="non-terminal residue" evidence="1">
    <location>
        <position position="1"/>
    </location>
</feature>
<dbReference type="InterPro" id="IPR012337">
    <property type="entry name" value="RNaseH-like_sf"/>
</dbReference>
<dbReference type="Gene3D" id="3.30.420.10">
    <property type="entry name" value="Ribonuclease H-like superfamily/Ribonuclease H"/>
    <property type="match status" value="1"/>
</dbReference>